<dbReference type="Pfam" id="PF12697">
    <property type="entry name" value="Abhydrolase_6"/>
    <property type="match status" value="1"/>
</dbReference>
<gene>
    <name evidence="3" type="ORF">AAV32_05235</name>
</gene>
<dbReference type="PANTHER" id="PTHR43798:SF33">
    <property type="entry name" value="HYDROLASE, PUTATIVE (AFU_ORTHOLOGUE AFUA_2G14860)-RELATED"/>
    <property type="match status" value="1"/>
</dbReference>
<dbReference type="InterPro" id="IPR000073">
    <property type="entry name" value="AB_hydrolase_1"/>
</dbReference>
<dbReference type="GO" id="GO:0016787">
    <property type="term" value="F:hydrolase activity"/>
    <property type="evidence" value="ECO:0007669"/>
    <property type="project" value="UniProtKB-KW"/>
</dbReference>
<dbReference type="InterPro" id="IPR029058">
    <property type="entry name" value="AB_hydrolase_fold"/>
</dbReference>
<feature type="domain" description="AB hydrolase-1" evidence="2">
    <location>
        <begin position="34"/>
        <end position="302"/>
    </location>
</feature>
<name>A0A171KU96_9BURK</name>
<comment type="caution">
    <text evidence="3">The sequence shown here is derived from an EMBL/GenBank/DDBJ whole genome shotgun (WGS) entry which is preliminary data.</text>
</comment>
<keyword evidence="4" id="KW-1185">Reference proteome</keyword>
<evidence type="ECO:0000256" key="1">
    <source>
        <dbReference type="SAM" id="Phobius"/>
    </source>
</evidence>
<accession>A0A171KU96</accession>
<dbReference type="PATRIC" id="fig|206506.3.peg.1122"/>
<keyword evidence="1" id="KW-0472">Membrane</keyword>
<evidence type="ECO:0000259" key="2">
    <source>
        <dbReference type="Pfam" id="PF12697"/>
    </source>
</evidence>
<dbReference type="AlphaFoldDB" id="A0A171KU96"/>
<dbReference type="SUPFAM" id="SSF53474">
    <property type="entry name" value="alpha/beta-Hydrolases"/>
    <property type="match status" value="1"/>
</dbReference>
<feature type="transmembrane region" description="Helical" evidence="1">
    <location>
        <begin position="101"/>
        <end position="123"/>
    </location>
</feature>
<dbReference type="EMBL" id="LBNE01000002">
    <property type="protein sequence ID" value="KKO72463.1"/>
    <property type="molecule type" value="Genomic_DNA"/>
</dbReference>
<dbReference type="InterPro" id="IPR050266">
    <property type="entry name" value="AB_hydrolase_sf"/>
</dbReference>
<evidence type="ECO:0000313" key="3">
    <source>
        <dbReference type="EMBL" id="KKO72463.1"/>
    </source>
</evidence>
<keyword evidence="1" id="KW-0812">Transmembrane</keyword>
<keyword evidence="1" id="KW-1133">Transmembrane helix</keyword>
<dbReference type="PANTHER" id="PTHR43798">
    <property type="entry name" value="MONOACYLGLYCEROL LIPASE"/>
    <property type="match status" value="1"/>
</dbReference>
<protein>
    <submittedName>
        <fullName evidence="3">Alpha/beta hydrolase</fullName>
    </submittedName>
</protein>
<dbReference type="RefSeq" id="WP_068368481.1">
    <property type="nucleotide sequence ID" value="NZ_JBLLEH010000007.1"/>
</dbReference>
<keyword evidence="3" id="KW-0378">Hydrolase</keyword>
<evidence type="ECO:0000313" key="4">
    <source>
        <dbReference type="Proteomes" id="UP000078084"/>
    </source>
</evidence>
<dbReference type="Gene3D" id="3.40.50.1820">
    <property type="entry name" value="alpha/beta hydrolase"/>
    <property type="match status" value="1"/>
</dbReference>
<dbReference type="GO" id="GO:0016020">
    <property type="term" value="C:membrane"/>
    <property type="evidence" value="ECO:0007669"/>
    <property type="project" value="TreeGrafter"/>
</dbReference>
<sequence length="313" mass="33453">MSNPRLESVVCASPAGMHRMAYWEWGDPANTDVVLCVHGLTRTGRDFDALARALSNDFRVVCPDIAGRGESDWLANPVFYSVPQYVADLTTLFARIRPRRLAWVGTSMGGLIGMAFAGALAAARHTPGKGPGAVAKAAALPALSGMVLNDVGPHVGVAGLMRIASYVGRRNVFASFEDAVAEMKAVAAPYGPHTDAQWRELARHAYVQHEGAWVPNYDPGIAMGLAPPDGMSQAAAEQMLWQCYEKLDGPVLILRGAQSDILVPATVEGMLAARQDARLVEFEGVGHAPSLLQEDQIAAVAAFLRQAVLKWPS</sequence>
<dbReference type="Proteomes" id="UP000078084">
    <property type="component" value="Unassembled WGS sequence"/>
</dbReference>
<dbReference type="PRINTS" id="PR00111">
    <property type="entry name" value="ABHYDROLASE"/>
</dbReference>
<organism evidence="3 4">
    <name type="scientific">Kerstersia gyiorum</name>
    <dbReference type="NCBI Taxonomy" id="206506"/>
    <lineage>
        <taxon>Bacteria</taxon>
        <taxon>Pseudomonadati</taxon>
        <taxon>Pseudomonadota</taxon>
        <taxon>Betaproteobacteria</taxon>
        <taxon>Burkholderiales</taxon>
        <taxon>Alcaligenaceae</taxon>
        <taxon>Kerstersia</taxon>
    </lineage>
</organism>
<dbReference type="STRING" id="206506.AAV32_05235"/>
<reference evidence="3 4" key="1">
    <citation type="submission" date="2015-04" db="EMBL/GenBank/DDBJ databases">
        <title>Genome sequence of Kerstersia gyiorum CG1.</title>
        <authorList>
            <person name="Greninger A.L."/>
            <person name="Kozyreva V."/>
            <person name="Chaturvedi V."/>
        </authorList>
    </citation>
    <scope>NUCLEOTIDE SEQUENCE [LARGE SCALE GENOMIC DNA]</scope>
    <source>
        <strain evidence="3 4">CG1</strain>
    </source>
</reference>
<proteinExistence type="predicted"/>